<evidence type="ECO:0000256" key="1">
    <source>
        <dbReference type="SAM" id="MobiDB-lite"/>
    </source>
</evidence>
<proteinExistence type="predicted"/>
<reference evidence="2 3" key="1">
    <citation type="journal article" date="2014" name="J. Biotechnol.">
        <title>Complete genome sequence of the actinobacterium Amycolatopsis japonica MG417-CF17(T) (=DSM 44213T) producing (S,S)-N,N'-ethylenediaminedisuccinic acid.</title>
        <authorList>
            <person name="Stegmann E."/>
            <person name="Albersmeier A."/>
            <person name="Spohn M."/>
            <person name="Gert H."/>
            <person name="Weber T."/>
            <person name="Wohlleben W."/>
            <person name="Kalinowski J."/>
            <person name="Ruckert C."/>
        </authorList>
    </citation>
    <scope>NUCLEOTIDE SEQUENCE [LARGE SCALE GENOMIC DNA]</scope>
    <source>
        <strain evidence="3">MG417-CF17 (DSM 44213)</strain>
    </source>
</reference>
<accession>A0A075V8J5</accession>
<organism evidence="2 3">
    <name type="scientific">Amycolatopsis japonica</name>
    <dbReference type="NCBI Taxonomy" id="208439"/>
    <lineage>
        <taxon>Bacteria</taxon>
        <taxon>Bacillati</taxon>
        <taxon>Actinomycetota</taxon>
        <taxon>Actinomycetes</taxon>
        <taxon>Pseudonocardiales</taxon>
        <taxon>Pseudonocardiaceae</taxon>
        <taxon>Amycolatopsis</taxon>
        <taxon>Amycolatopsis japonica group</taxon>
    </lineage>
</organism>
<dbReference type="KEGG" id="aja:AJAP_31730"/>
<feature type="compositionally biased region" description="Basic residues" evidence="1">
    <location>
        <begin position="43"/>
        <end position="64"/>
    </location>
</feature>
<name>A0A075V8J5_9PSEU</name>
<feature type="region of interest" description="Disordered" evidence="1">
    <location>
        <begin position="43"/>
        <end position="117"/>
    </location>
</feature>
<keyword evidence="3" id="KW-1185">Reference proteome</keyword>
<dbReference type="EMBL" id="CP008953">
    <property type="protein sequence ID" value="AIG79165.1"/>
    <property type="molecule type" value="Genomic_DNA"/>
</dbReference>
<feature type="region of interest" description="Disordered" evidence="1">
    <location>
        <begin position="1"/>
        <end position="20"/>
    </location>
</feature>
<gene>
    <name evidence="2" type="ORF">AJAP_31730</name>
</gene>
<evidence type="ECO:0000313" key="3">
    <source>
        <dbReference type="Proteomes" id="UP000028492"/>
    </source>
</evidence>
<dbReference type="HOGENOM" id="CLU_1227827_0_0_11"/>
<sequence length="225" mass="23750">MLSDNVHSTPGEGRFVPRQRAVHAAVPVGTECPAPRKRRAFPRFPRRCRRRASARLRVRPRRRAVGAAGPPHRGWGHGRRRPARPPLRPGPQGDGSVPRRRAGRCGLSVPSGPSGKDCPQVWQQGFADLPGRGVPRVGRAVVDGVVGPSRSDPAPERSPHPRTAGTGACSASPCAPRPPLPETRANAFRIAGLLRPASGRTTRPAAPGGDIGPSGRSACPVTSSE</sequence>
<feature type="region of interest" description="Disordered" evidence="1">
    <location>
        <begin position="144"/>
        <end position="225"/>
    </location>
</feature>
<dbReference type="Proteomes" id="UP000028492">
    <property type="component" value="Chromosome"/>
</dbReference>
<dbReference type="AlphaFoldDB" id="A0A075V8J5"/>
<protein>
    <submittedName>
        <fullName evidence="2">Uncharacterized protein</fullName>
    </submittedName>
</protein>
<feature type="compositionally biased region" description="Basic residues" evidence="1">
    <location>
        <begin position="74"/>
        <end position="83"/>
    </location>
</feature>
<evidence type="ECO:0000313" key="2">
    <source>
        <dbReference type="EMBL" id="AIG79165.1"/>
    </source>
</evidence>